<organism evidence="2 3">
    <name type="scientific">Methanochimaera problematica</name>
    <dbReference type="NCBI Taxonomy" id="2609417"/>
    <lineage>
        <taxon>Archaea</taxon>
        <taxon>Methanobacteriati</taxon>
        <taxon>Methanobacteriota</taxon>
        <taxon>Stenosarchaea group</taxon>
        <taxon>Methanomicrobia</taxon>
        <taxon>Methanomicrobiales</taxon>
        <taxon>Methanomicrobiaceae</taxon>
        <taxon>Methanochimaera</taxon>
    </lineage>
</organism>
<dbReference type="Pfam" id="PF08308">
    <property type="entry name" value="PEGA"/>
    <property type="match status" value="4"/>
</dbReference>
<dbReference type="EMBL" id="CP043875">
    <property type="protein sequence ID" value="WOF17056.1"/>
    <property type="molecule type" value="Genomic_DNA"/>
</dbReference>
<gene>
    <name evidence="2" type="ORF">F1737_10385</name>
</gene>
<dbReference type="PANTHER" id="PTHR36194">
    <property type="entry name" value="S-LAYER-LIKE PROTEIN"/>
    <property type="match status" value="1"/>
</dbReference>
<accession>A0AA97I544</accession>
<keyword evidence="3" id="KW-1185">Reference proteome</keyword>
<feature type="domain" description="PEGA" evidence="1">
    <location>
        <begin position="251"/>
        <end position="314"/>
    </location>
</feature>
<dbReference type="Proteomes" id="UP001301797">
    <property type="component" value="Chromosome"/>
</dbReference>
<feature type="domain" description="PEGA" evidence="1">
    <location>
        <begin position="36"/>
        <end position="103"/>
    </location>
</feature>
<dbReference type="GeneID" id="85230580"/>
<evidence type="ECO:0000313" key="3">
    <source>
        <dbReference type="Proteomes" id="UP001301797"/>
    </source>
</evidence>
<feature type="domain" description="PEGA" evidence="1">
    <location>
        <begin position="109"/>
        <end position="164"/>
    </location>
</feature>
<reference evidence="2 3" key="1">
    <citation type="submission" date="2019-09" db="EMBL/GenBank/DDBJ databases">
        <title>The complete genome of Methanoplanus sp. FWC-SCC4.</title>
        <authorList>
            <person name="Chen S.-C."/>
            <person name="Zhou Y.-Z."/>
            <person name="Lai M.-C."/>
        </authorList>
    </citation>
    <scope>NUCLEOTIDE SEQUENCE [LARGE SCALE GENOMIC DNA]</scope>
    <source>
        <strain evidence="2 3">FWC-SCC4</strain>
    </source>
</reference>
<proteinExistence type="predicted"/>
<evidence type="ECO:0000259" key="1">
    <source>
        <dbReference type="Pfam" id="PF08308"/>
    </source>
</evidence>
<dbReference type="PANTHER" id="PTHR36194:SF1">
    <property type="entry name" value="S-LAYER-LIKE PROTEIN"/>
    <property type="match status" value="1"/>
</dbReference>
<protein>
    <submittedName>
        <fullName evidence="2">PEGA domain-containing protein</fullName>
    </submittedName>
</protein>
<dbReference type="RefSeq" id="WP_317136508.1">
    <property type="nucleotide sequence ID" value="NZ_CP043875.1"/>
</dbReference>
<dbReference type="AlphaFoldDB" id="A0AA97I544"/>
<evidence type="ECO:0000313" key="2">
    <source>
        <dbReference type="EMBL" id="WOF17056.1"/>
    </source>
</evidence>
<name>A0AA97I544_9EURY</name>
<sequence>MPPPDFFNRFFFLSLICIFLILAAIASPASAEVKKGTLVISSEPKGALIYLNDEDTGLYTNTVIEDVYPGIHFVRLEMPGYRTWEKIFEVKEGQITKVGTELEAVTGGAYSITTRPEGARIFVDGEFQGISNTVLYGLLTGEHEILLTLENYSDFKKTVLIREDLPGSLTHVFESLPVKGRIIFTSAPLGADIFLNENLTGITPFTLDETEPGIYDVRIKMPGYETWEKTLSVEAGRITEITAELVPAKAEILIETVPDGASVVIDGVLKGDTPLTVSTEQGEHGIIIYRFGYENISETFRTGYQGIKLSYTLVSKAPVAISDAESVIERNLIYSPKEAQILLEKARTSYTKGDSEGAILLAERAIKKAQDVDSDGIYNSEDILPSVNNLPVYISPFMIITFFCYLLYNDFKNHTVVPKLRIEMPDIVKSSDNLAKALVGIEIEGRYRGLVCTVYIDGAVLDHIAETGTFEINISGYSYGVHRLNAHLQVIKERYGKAEVTATRQFSVEG</sequence>
<dbReference type="KEGG" id="mefw:F1737_10385"/>
<dbReference type="InterPro" id="IPR013229">
    <property type="entry name" value="PEGA"/>
</dbReference>
<feature type="domain" description="PEGA" evidence="1">
    <location>
        <begin position="182"/>
        <end position="248"/>
    </location>
</feature>